<sequence length="440" mass="50919">MNPNCTTSHDKNDNQQTIRASDSMNLGSQANEPSQPLTAILLPPNYLPAKSQEKKSSITKNQEVNNASYKPGGLLNYEYPLHVLPDDLKPNAYRHRLSYNALLDAYYENGAMDNKYLLTWHKGALRYDNIYYKIEYDWRMCYLSRDEDRGLDPGEIMWRFDYRPGKFIVSNLFLKLQHDVFNHDAIVKWSISALPTRNNVNPIYQTIEFTSNTPMVDATSFIKGEYGFILRAHLRGGNRPEISWQWTQLFRCKLKDTSGLSLEEDCGLDVKVELVPDIICDPLPEVKYDLVLNDRTTSDFVIHLESNNSEDSTKREKLNFYVHSNILVERSDYFRALIDSHMIESNERSLILTDITQDSLEVILNYIYVGVLPKITTYNKWVELLHDASRFLIPTLIQRCEKALRDLLNNDNLDATKDFAEECGANQLLRCCEMVEVENI</sequence>
<dbReference type="EMBL" id="CAJVQC010011496">
    <property type="protein sequence ID" value="CAG8627861.1"/>
    <property type="molecule type" value="Genomic_DNA"/>
</dbReference>
<evidence type="ECO:0000313" key="1">
    <source>
        <dbReference type="EMBL" id="CAG8627861.1"/>
    </source>
</evidence>
<organism evidence="1 2">
    <name type="scientific">Racocetra persica</name>
    <dbReference type="NCBI Taxonomy" id="160502"/>
    <lineage>
        <taxon>Eukaryota</taxon>
        <taxon>Fungi</taxon>
        <taxon>Fungi incertae sedis</taxon>
        <taxon>Mucoromycota</taxon>
        <taxon>Glomeromycotina</taxon>
        <taxon>Glomeromycetes</taxon>
        <taxon>Diversisporales</taxon>
        <taxon>Gigasporaceae</taxon>
        <taxon>Racocetra</taxon>
    </lineage>
</organism>
<accession>A0ACA9N2K3</accession>
<evidence type="ECO:0000313" key="2">
    <source>
        <dbReference type="Proteomes" id="UP000789920"/>
    </source>
</evidence>
<protein>
    <submittedName>
        <fullName evidence="1">25601_t:CDS:1</fullName>
    </submittedName>
</protein>
<name>A0ACA9N2K3_9GLOM</name>
<keyword evidence="2" id="KW-1185">Reference proteome</keyword>
<comment type="caution">
    <text evidence="1">The sequence shown here is derived from an EMBL/GenBank/DDBJ whole genome shotgun (WGS) entry which is preliminary data.</text>
</comment>
<proteinExistence type="predicted"/>
<reference evidence="1" key="1">
    <citation type="submission" date="2021-06" db="EMBL/GenBank/DDBJ databases">
        <authorList>
            <person name="Kallberg Y."/>
            <person name="Tangrot J."/>
            <person name="Rosling A."/>
        </authorList>
    </citation>
    <scope>NUCLEOTIDE SEQUENCE</scope>
    <source>
        <strain evidence="1">MA461A</strain>
    </source>
</reference>
<dbReference type="Proteomes" id="UP000789920">
    <property type="component" value="Unassembled WGS sequence"/>
</dbReference>
<gene>
    <name evidence="1" type="ORF">RPERSI_LOCUS6979</name>
</gene>